<organism evidence="2 3">
    <name type="scientific">Tetraparma gracilis</name>
    <dbReference type="NCBI Taxonomy" id="2962635"/>
    <lineage>
        <taxon>Eukaryota</taxon>
        <taxon>Sar</taxon>
        <taxon>Stramenopiles</taxon>
        <taxon>Ochrophyta</taxon>
        <taxon>Bolidophyceae</taxon>
        <taxon>Parmales</taxon>
        <taxon>Triparmaceae</taxon>
        <taxon>Tetraparma</taxon>
    </lineage>
</organism>
<dbReference type="Gene3D" id="3.40.50.1820">
    <property type="entry name" value="alpha/beta hydrolase"/>
    <property type="match status" value="1"/>
</dbReference>
<proteinExistence type="predicted"/>
<evidence type="ECO:0008006" key="4">
    <source>
        <dbReference type="Google" id="ProtNLM"/>
    </source>
</evidence>
<dbReference type="InterPro" id="IPR029058">
    <property type="entry name" value="AB_hydrolase_fold"/>
</dbReference>
<feature type="compositionally biased region" description="Polar residues" evidence="1">
    <location>
        <begin position="1"/>
        <end position="10"/>
    </location>
</feature>
<feature type="region of interest" description="Disordered" evidence="1">
    <location>
        <begin position="541"/>
        <end position="598"/>
    </location>
</feature>
<feature type="compositionally biased region" description="Low complexity" evidence="1">
    <location>
        <begin position="42"/>
        <end position="54"/>
    </location>
</feature>
<evidence type="ECO:0000313" key="3">
    <source>
        <dbReference type="Proteomes" id="UP001165060"/>
    </source>
</evidence>
<comment type="caution">
    <text evidence="2">The sequence shown here is derived from an EMBL/GenBank/DDBJ whole genome shotgun (WGS) entry which is preliminary data.</text>
</comment>
<dbReference type="EMBL" id="BRYB01006603">
    <property type="protein sequence ID" value="GMI52868.1"/>
    <property type="molecule type" value="Genomic_DNA"/>
</dbReference>
<dbReference type="SUPFAM" id="SSF53474">
    <property type="entry name" value="alpha/beta-Hydrolases"/>
    <property type="match status" value="1"/>
</dbReference>
<evidence type="ECO:0000313" key="2">
    <source>
        <dbReference type="EMBL" id="GMI52868.1"/>
    </source>
</evidence>
<feature type="region of interest" description="Disordered" evidence="1">
    <location>
        <begin position="1"/>
        <end position="122"/>
    </location>
</feature>
<reference evidence="2 3" key="1">
    <citation type="journal article" date="2023" name="Commun. Biol.">
        <title>Genome analysis of Parmales, the sister group of diatoms, reveals the evolutionary specialization of diatoms from phago-mixotrophs to photoautotrophs.</title>
        <authorList>
            <person name="Ban H."/>
            <person name="Sato S."/>
            <person name="Yoshikawa S."/>
            <person name="Yamada K."/>
            <person name="Nakamura Y."/>
            <person name="Ichinomiya M."/>
            <person name="Sato N."/>
            <person name="Blanc-Mathieu R."/>
            <person name="Endo H."/>
            <person name="Kuwata A."/>
            <person name="Ogata H."/>
        </authorList>
    </citation>
    <scope>NUCLEOTIDE SEQUENCE [LARGE SCALE GENOMIC DNA]</scope>
</reference>
<dbReference type="PANTHER" id="PTHR12277">
    <property type="entry name" value="ALPHA/BETA HYDROLASE DOMAIN-CONTAINING PROTEIN"/>
    <property type="match status" value="1"/>
</dbReference>
<dbReference type="PANTHER" id="PTHR12277:SF81">
    <property type="entry name" value="PROTEIN ABHD13"/>
    <property type="match status" value="1"/>
</dbReference>
<gene>
    <name evidence="2" type="ORF">TeGR_g10424</name>
</gene>
<evidence type="ECO:0000256" key="1">
    <source>
        <dbReference type="SAM" id="MobiDB-lite"/>
    </source>
</evidence>
<feature type="compositionally biased region" description="Acidic residues" evidence="1">
    <location>
        <begin position="562"/>
        <end position="576"/>
    </location>
</feature>
<keyword evidence="3" id="KW-1185">Reference proteome</keyword>
<protein>
    <recommendedName>
        <fullName evidence="4">Serine aminopeptidase S33 domain-containing protein</fullName>
    </recommendedName>
</protein>
<accession>A0ABQ6NA97</accession>
<name>A0ABQ6NA97_9STRA</name>
<dbReference type="Proteomes" id="UP001165060">
    <property type="component" value="Unassembled WGS sequence"/>
</dbReference>
<feature type="compositionally biased region" description="Low complexity" evidence="1">
    <location>
        <begin position="94"/>
        <end position="122"/>
    </location>
</feature>
<sequence>MGNKLVSSLVFQPPRPPSYQISAPSVFKKSSSASGLRRRRSSSSSSTEGDMSSSCLPMEGCVPAHSSQTHPSPASPDPKRSVFGVRSSNKKKMNQSTASSVNTSAANQSNNSIDSISSSVNNDGPANTSSILHAYRMVKLPSSPPFVQAYHSNLTLLSLPSGEGVVCVLYFTNPRSRGITLVYSHGNAEDIGQIAPLLMELSKCLCVNVVGYDYRGYGCSTFKESSGLKVSEESVNEDLEAVYAYTVLCHGITPTNVFLFGRSLGSSPSAHLASILTCSNPGLNLAKLACVQHTKIFERIRRHAGDSMKTPLLGGLVLQSAMKSCLRTKVDFFFANSTDEDSLDMFSTQAYLPFVECPIMLIHGSRDSIVPCSHAKFLYKLAVSARDKRWQLNDKRLKLKDKEEGVMIWLLETKMKRREAKLRRQKEMAAMWREAEAESTVLGTTLAPPPPSGPLSPQTEIARGGAAPSRLRSCSAPVDAMRVAARKSTQMQALATNPAPIALYVVDGAGHNNVDKVAGLEMVKEIRAFMISVLRFRPPDHQRPLLSSPQPVPPPRSITPPNEEDEEEEEEEEEDETVKRCVTPVEDGEEAYPGSANP</sequence>